<keyword evidence="3" id="KW-0288">FMN</keyword>
<dbReference type="PANTHER" id="PTHR10578">
    <property type="entry name" value="S -2-HYDROXY-ACID OXIDASE-RELATED"/>
    <property type="match status" value="1"/>
</dbReference>
<dbReference type="Pfam" id="PF01070">
    <property type="entry name" value="FMN_dh"/>
    <property type="match status" value="1"/>
</dbReference>
<accession>A0ABR6RF78</accession>
<dbReference type="CDD" id="cd02809">
    <property type="entry name" value="alpha_hydroxyacid_oxid_FMN"/>
    <property type="match status" value="1"/>
</dbReference>
<dbReference type="Gene3D" id="3.20.20.70">
    <property type="entry name" value="Aldolase class I"/>
    <property type="match status" value="1"/>
</dbReference>
<evidence type="ECO:0000256" key="5">
    <source>
        <dbReference type="ARBA" id="ARBA00024042"/>
    </source>
</evidence>
<protein>
    <submittedName>
        <fullName evidence="7">4-hydroxymandelate oxidase</fullName>
        <ecNumber evidence="7">1.1.3.46</ecNumber>
    </submittedName>
</protein>
<dbReference type="InterPro" id="IPR000262">
    <property type="entry name" value="FMN-dep_DH"/>
</dbReference>
<dbReference type="RefSeq" id="WP_184707355.1">
    <property type="nucleotide sequence ID" value="NZ_JACHKZ010000008.1"/>
</dbReference>
<evidence type="ECO:0000256" key="4">
    <source>
        <dbReference type="ARBA" id="ARBA00023002"/>
    </source>
</evidence>
<organism evidence="7 8">
    <name type="scientific">Comamonas odontotermitis</name>
    <dbReference type="NCBI Taxonomy" id="379895"/>
    <lineage>
        <taxon>Bacteria</taxon>
        <taxon>Pseudomonadati</taxon>
        <taxon>Pseudomonadota</taxon>
        <taxon>Betaproteobacteria</taxon>
        <taxon>Burkholderiales</taxon>
        <taxon>Comamonadaceae</taxon>
        <taxon>Comamonas</taxon>
    </lineage>
</organism>
<proteinExistence type="inferred from homology"/>
<dbReference type="PROSITE" id="PS51349">
    <property type="entry name" value="FMN_HYDROXY_ACID_DH_2"/>
    <property type="match status" value="1"/>
</dbReference>
<dbReference type="InterPro" id="IPR012133">
    <property type="entry name" value="Alpha-hydoxy_acid_DH_FMN"/>
</dbReference>
<comment type="caution">
    <text evidence="7">The sequence shown here is derived from an EMBL/GenBank/DDBJ whole genome shotgun (WGS) entry which is preliminary data.</text>
</comment>
<dbReference type="GO" id="GO:0016491">
    <property type="term" value="F:oxidoreductase activity"/>
    <property type="evidence" value="ECO:0007669"/>
    <property type="project" value="UniProtKB-KW"/>
</dbReference>
<keyword evidence="8" id="KW-1185">Reference proteome</keyword>
<gene>
    <name evidence="7" type="ORF">HNP33_001731</name>
</gene>
<dbReference type="SUPFAM" id="SSF51395">
    <property type="entry name" value="FMN-linked oxidoreductases"/>
    <property type="match status" value="1"/>
</dbReference>
<dbReference type="EC" id="1.1.3.46" evidence="7"/>
<comment type="cofactor">
    <cofactor evidence="1">
        <name>FMN</name>
        <dbReference type="ChEBI" id="CHEBI:58210"/>
    </cofactor>
</comment>
<evidence type="ECO:0000313" key="8">
    <source>
        <dbReference type="Proteomes" id="UP000562492"/>
    </source>
</evidence>
<dbReference type="InterPro" id="IPR013785">
    <property type="entry name" value="Aldolase_TIM"/>
</dbReference>
<keyword evidence="4 7" id="KW-0560">Oxidoreductase</keyword>
<dbReference type="PANTHER" id="PTHR10578:SF107">
    <property type="entry name" value="2-HYDROXYACID OXIDASE 1"/>
    <property type="match status" value="1"/>
</dbReference>
<evidence type="ECO:0000313" key="7">
    <source>
        <dbReference type="EMBL" id="MBB6577674.1"/>
    </source>
</evidence>
<reference evidence="7 8" key="1">
    <citation type="submission" date="2020-08" db="EMBL/GenBank/DDBJ databases">
        <title>Functional genomics of gut bacteria from endangered species of beetles.</title>
        <authorList>
            <person name="Carlos-Shanley C."/>
        </authorList>
    </citation>
    <scope>NUCLEOTIDE SEQUENCE [LARGE SCALE GENOMIC DNA]</scope>
    <source>
        <strain evidence="7 8">S00124</strain>
    </source>
</reference>
<evidence type="ECO:0000256" key="3">
    <source>
        <dbReference type="ARBA" id="ARBA00022643"/>
    </source>
</evidence>
<evidence type="ECO:0000256" key="2">
    <source>
        <dbReference type="ARBA" id="ARBA00022630"/>
    </source>
</evidence>
<name>A0ABR6RF78_9BURK</name>
<feature type="domain" description="FMN hydroxy acid dehydrogenase" evidence="6">
    <location>
        <begin position="10"/>
        <end position="375"/>
    </location>
</feature>
<dbReference type="InterPro" id="IPR037396">
    <property type="entry name" value="FMN_HAD"/>
</dbReference>
<dbReference type="EMBL" id="JACHKZ010000008">
    <property type="protein sequence ID" value="MBB6577674.1"/>
    <property type="molecule type" value="Genomic_DNA"/>
</dbReference>
<dbReference type="PIRSF" id="PIRSF000138">
    <property type="entry name" value="Al-hdrx_acd_dh"/>
    <property type="match status" value="1"/>
</dbReference>
<evidence type="ECO:0000259" key="6">
    <source>
        <dbReference type="PROSITE" id="PS51349"/>
    </source>
</evidence>
<comment type="similarity">
    <text evidence="5">Belongs to the FMN-dependent alpha-hydroxy acid dehydrogenase family.</text>
</comment>
<dbReference type="Proteomes" id="UP000562492">
    <property type="component" value="Unassembled WGS sequence"/>
</dbReference>
<keyword evidence="2" id="KW-0285">Flavoprotein</keyword>
<evidence type="ECO:0000256" key="1">
    <source>
        <dbReference type="ARBA" id="ARBA00001917"/>
    </source>
</evidence>
<sequence>MTAPLPTLLPIPPGTVNLADYERHAQARMDANAWAYFSGGAGDEITLRANASAWQQIELAPRVLRPLAHGNTQLQLLGQRLAHPLLAAPMAFQCLAQESGEIGMAYACAAMGAGLVVSTQASQPLDAIAASYLQDAAHGPLWFQLYLQHDRAFNIDLLRRAEAAGYQALVVTVDAPTSGVRDRERRAPFKLPAGIGAINMTGLPAAEPVRLTPADSPLFDDLLRHAPTWDDIAWLRSQTALPILLKGITHPLDAKQAVGLGANGIICSNHGGRTLDTMPATARLLPGVVAAVGGAVPVLVDGGIRRGTDVFKALALGASAVLVGRPLVYGLATAGAAGVAHVIRLLRDELEAAMALTGCRSMSDIGPELLAGDWQR</sequence>